<evidence type="ECO:0000256" key="4">
    <source>
        <dbReference type="ARBA" id="ARBA00023136"/>
    </source>
</evidence>
<dbReference type="RefSeq" id="WP_092593766.1">
    <property type="nucleotide sequence ID" value="NZ_FMXN01000012.1"/>
</dbReference>
<protein>
    <recommendedName>
        <fullName evidence="6">Yip1 domain-containing protein</fullName>
    </recommendedName>
</protein>
<evidence type="ECO:0000313" key="8">
    <source>
        <dbReference type="Proteomes" id="UP000199626"/>
    </source>
</evidence>
<feature type="transmembrane region" description="Helical" evidence="5">
    <location>
        <begin position="132"/>
        <end position="152"/>
    </location>
</feature>
<dbReference type="GO" id="GO:0016020">
    <property type="term" value="C:membrane"/>
    <property type="evidence" value="ECO:0007669"/>
    <property type="project" value="UniProtKB-SubCell"/>
</dbReference>
<evidence type="ECO:0000256" key="2">
    <source>
        <dbReference type="ARBA" id="ARBA00022692"/>
    </source>
</evidence>
<feature type="transmembrane region" description="Helical" evidence="5">
    <location>
        <begin position="107"/>
        <end position="126"/>
    </location>
</feature>
<keyword evidence="3 5" id="KW-1133">Transmembrane helix</keyword>
<evidence type="ECO:0000256" key="1">
    <source>
        <dbReference type="ARBA" id="ARBA00004141"/>
    </source>
</evidence>
<dbReference type="STRING" id="1159017.SAMN02927930_01846"/>
<keyword evidence="8" id="KW-1185">Reference proteome</keyword>
<feature type="transmembrane region" description="Helical" evidence="5">
    <location>
        <begin position="27"/>
        <end position="49"/>
    </location>
</feature>
<accession>A0A1G6DR57</accession>
<feature type="transmembrane region" description="Helical" evidence="5">
    <location>
        <begin position="164"/>
        <end position="189"/>
    </location>
</feature>
<dbReference type="InterPro" id="IPR006977">
    <property type="entry name" value="Yip1_dom"/>
</dbReference>
<evidence type="ECO:0000256" key="5">
    <source>
        <dbReference type="SAM" id="Phobius"/>
    </source>
</evidence>
<evidence type="ECO:0000259" key="6">
    <source>
        <dbReference type="Pfam" id="PF04893"/>
    </source>
</evidence>
<sequence length="198" mass="21834">MILNHIWGLFAHPVDEWKAIDQRHESIRFALTHILLIALVPCAAAYYASVHIGWSVANSNVTFLTENSALIMAVAMYLAIIVSTFALAYLVFWMAKTFGADPTFTQSLELAAYTATPVILSGVAALYPELWFITMVFLVGVAYSVYLLYAGIPIVMHIPEERGFIYASSVVTAGLIMMVVLMVTCAIIWTNGLGPEYM</sequence>
<keyword evidence="2 5" id="KW-0812">Transmembrane</keyword>
<evidence type="ECO:0000313" key="7">
    <source>
        <dbReference type="EMBL" id="SDB47618.1"/>
    </source>
</evidence>
<proteinExistence type="predicted"/>
<gene>
    <name evidence="7" type="ORF">SAMN02927930_01846</name>
</gene>
<reference evidence="8" key="1">
    <citation type="submission" date="2016-10" db="EMBL/GenBank/DDBJ databases">
        <authorList>
            <person name="Varghese N."/>
            <person name="Submissions S."/>
        </authorList>
    </citation>
    <scope>NUCLEOTIDE SEQUENCE [LARGE SCALE GENOMIC DNA]</scope>
    <source>
        <strain evidence="8">CGMCC 1.10824</strain>
    </source>
</reference>
<dbReference type="OrthoDB" id="9808452at2"/>
<keyword evidence="4 5" id="KW-0472">Membrane</keyword>
<organism evidence="7 8">
    <name type="scientific">Pseudidiomarina indica</name>
    <dbReference type="NCBI Taxonomy" id="1159017"/>
    <lineage>
        <taxon>Bacteria</taxon>
        <taxon>Pseudomonadati</taxon>
        <taxon>Pseudomonadota</taxon>
        <taxon>Gammaproteobacteria</taxon>
        <taxon>Alteromonadales</taxon>
        <taxon>Idiomarinaceae</taxon>
        <taxon>Pseudidiomarina</taxon>
    </lineage>
</organism>
<dbReference type="AlphaFoldDB" id="A0A1G6DR57"/>
<feature type="domain" description="Yip1" evidence="6">
    <location>
        <begin position="7"/>
        <end position="181"/>
    </location>
</feature>
<dbReference type="Pfam" id="PF04893">
    <property type="entry name" value="Yip1"/>
    <property type="match status" value="1"/>
</dbReference>
<dbReference type="Proteomes" id="UP000199626">
    <property type="component" value="Unassembled WGS sequence"/>
</dbReference>
<dbReference type="EMBL" id="FMXN01000012">
    <property type="protein sequence ID" value="SDB47618.1"/>
    <property type="molecule type" value="Genomic_DNA"/>
</dbReference>
<feature type="transmembrane region" description="Helical" evidence="5">
    <location>
        <begin position="69"/>
        <end position="95"/>
    </location>
</feature>
<comment type="subcellular location">
    <subcellularLocation>
        <location evidence="1">Membrane</location>
        <topology evidence="1">Multi-pass membrane protein</topology>
    </subcellularLocation>
</comment>
<name>A0A1G6DR57_9GAMM</name>
<evidence type="ECO:0000256" key="3">
    <source>
        <dbReference type="ARBA" id="ARBA00022989"/>
    </source>
</evidence>